<evidence type="ECO:0000256" key="2">
    <source>
        <dbReference type="ARBA" id="ARBA00022729"/>
    </source>
</evidence>
<dbReference type="NCBIfam" id="NF038402">
    <property type="entry name" value="TroA_like"/>
    <property type="match status" value="1"/>
</dbReference>
<dbReference type="EMBL" id="WPAF01000003">
    <property type="protein sequence ID" value="KAF0134973.1"/>
    <property type="molecule type" value="Genomic_DNA"/>
</dbReference>
<dbReference type="SUPFAM" id="SSF53807">
    <property type="entry name" value="Helical backbone' metal receptor"/>
    <property type="match status" value="1"/>
</dbReference>
<dbReference type="InterPro" id="IPR002491">
    <property type="entry name" value="ABC_transptr_periplasmic_BD"/>
</dbReference>
<dbReference type="PANTHER" id="PTHR30535:SF34">
    <property type="entry name" value="MOLYBDATE-BINDING PROTEIN MOLA"/>
    <property type="match status" value="1"/>
</dbReference>
<feature type="domain" description="Fe/B12 periplasmic-binding" evidence="3">
    <location>
        <begin position="29"/>
        <end position="283"/>
    </location>
</feature>
<comment type="caution">
    <text evidence="4">The sequence shown here is derived from an EMBL/GenBank/DDBJ whole genome shotgun (WGS) entry which is preliminary data.</text>
</comment>
<name>A0A833L226_UNCSA</name>
<dbReference type="PANTHER" id="PTHR30535">
    <property type="entry name" value="VITAMIN B12-BINDING PROTEIN"/>
    <property type="match status" value="1"/>
</dbReference>
<dbReference type="CDD" id="cd01144">
    <property type="entry name" value="BtuF"/>
    <property type="match status" value="1"/>
</dbReference>
<reference evidence="4 5" key="1">
    <citation type="submission" date="2019-12" db="EMBL/GenBank/DDBJ databases">
        <authorList>
            <person name="Wolfe R."/>
            <person name="Danczak R."/>
            <person name="Wilkins M."/>
        </authorList>
    </citation>
    <scope>NUCLEOTIDE SEQUENCE [LARGE SCALE GENOMIC DNA]</scope>
    <source>
        <strain evidence="4">X2_MaxBin.013</strain>
    </source>
</reference>
<sequence length="295" mass="32715">MSKKNLIITLLFALMIFAVNLGKVAEAKRIISLAPNITEILFILGADKQLVGVTENCDFPKEAKKIEKIGLFGSPNLEKIISLKPDLVLAANFGQNTAILRLKSMGVKTIVLSPQNIKDILDNIESIGGIIGRKKTAEILVGKMQMRINEIKNKVFGLHRPKVLVIIWVNSNSLMTAGKKSFINELISISGGKNIAGDINVDYPTLNPEFIMAKNPEIVIFGDSLNNEESIRCFLAQPGSKNIRAVKSGRIYYKGINPDLFLRPGPRIINGLEEIAKTLHPEIFPFIMDERRKIK</sequence>
<dbReference type="Gene3D" id="3.40.50.1980">
    <property type="entry name" value="Nitrogenase molybdenum iron protein domain"/>
    <property type="match status" value="2"/>
</dbReference>
<gene>
    <name evidence="4" type="ORF">FD145_354</name>
</gene>
<protein>
    <submittedName>
        <fullName evidence="4">Iron complex transport system substrate-binding protein</fullName>
    </submittedName>
</protein>
<proteinExistence type="inferred from homology"/>
<evidence type="ECO:0000313" key="5">
    <source>
        <dbReference type="Proteomes" id="UP000488506"/>
    </source>
</evidence>
<dbReference type="PROSITE" id="PS50983">
    <property type="entry name" value="FE_B12_PBP"/>
    <property type="match status" value="1"/>
</dbReference>
<dbReference type="InterPro" id="IPR050902">
    <property type="entry name" value="ABC_Transporter_SBP"/>
</dbReference>
<comment type="similarity">
    <text evidence="1">Belongs to the bacterial solute-binding protein 8 family.</text>
</comment>
<accession>A0A833L226</accession>
<evidence type="ECO:0000256" key="1">
    <source>
        <dbReference type="ARBA" id="ARBA00008814"/>
    </source>
</evidence>
<dbReference type="AlphaFoldDB" id="A0A833L226"/>
<evidence type="ECO:0000259" key="3">
    <source>
        <dbReference type="PROSITE" id="PS50983"/>
    </source>
</evidence>
<organism evidence="4 5">
    <name type="scientific">Candidatus Saganbacteria bacterium</name>
    <dbReference type="NCBI Taxonomy" id="2575572"/>
    <lineage>
        <taxon>Bacteria</taxon>
        <taxon>Bacillati</taxon>
        <taxon>Saganbacteria</taxon>
    </lineage>
</organism>
<evidence type="ECO:0000313" key="4">
    <source>
        <dbReference type="EMBL" id="KAF0134973.1"/>
    </source>
</evidence>
<dbReference type="InterPro" id="IPR054828">
    <property type="entry name" value="Vit_B12_bind_prot"/>
</dbReference>
<dbReference type="Proteomes" id="UP000488506">
    <property type="component" value="Unassembled WGS sequence"/>
</dbReference>
<dbReference type="GO" id="GO:0071281">
    <property type="term" value="P:cellular response to iron ion"/>
    <property type="evidence" value="ECO:0007669"/>
    <property type="project" value="TreeGrafter"/>
</dbReference>
<keyword evidence="2" id="KW-0732">Signal</keyword>
<dbReference type="Pfam" id="PF01497">
    <property type="entry name" value="Peripla_BP_2"/>
    <property type="match status" value="1"/>
</dbReference>